<protein>
    <recommendedName>
        <fullName evidence="5">BZIP domain-containing protein</fullName>
    </recommendedName>
</protein>
<dbReference type="Proteomes" id="UP000193642">
    <property type="component" value="Unassembled WGS sequence"/>
</dbReference>
<dbReference type="InterPro" id="IPR004827">
    <property type="entry name" value="bZIP"/>
</dbReference>
<reference evidence="6 7" key="1">
    <citation type="submission" date="2016-07" db="EMBL/GenBank/DDBJ databases">
        <title>Pervasive Adenine N6-methylation of Active Genes in Fungi.</title>
        <authorList>
            <consortium name="DOE Joint Genome Institute"/>
            <person name="Mondo S.J."/>
            <person name="Dannebaum R.O."/>
            <person name="Kuo R.C."/>
            <person name="Labutti K."/>
            <person name="Haridas S."/>
            <person name="Kuo A."/>
            <person name="Salamov A."/>
            <person name="Ahrendt S.R."/>
            <person name="Lipzen A."/>
            <person name="Sullivan W."/>
            <person name="Andreopoulos W.B."/>
            <person name="Clum A."/>
            <person name="Lindquist E."/>
            <person name="Daum C."/>
            <person name="Ramamoorthy G.K."/>
            <person name="Gryganskyi A."/>
            <person name="Culley D."/>
            <person name="Magnuson J.K."/>
            <person name="James T.Y."/>
            <person name="O'Malley M.A."/>
            <person name="Stajich J.E."/>
            <person name="Spatafora J.W."/>
            <person name="Visel A."/>
            <person name="Grigoriev I.V."/>
        </authorList>
    </citation>
    <scope>NUCLEOTIDE SEQUENCE [LARGE SCALE GENOMIC DNA]</scope>
    <source>
        <strain evidence="6 7">JEL800</strain>
    </source>
</reference>
<evidence type="ECO:0000259" key="5">
    <source>
        <dbReference type="PROSITE" id="PS00036"/>
    </source>
</evidence>
<evidence type="ECO:0000256" key="4">
    <source>
        <dbReference type="SAM" id="MobiDB-lite"/>
    </source>
</evidence>
<dbReference type="OrthoDB" id="2593073at2759"/>
<comment type="caution">
    <text evidence="6">The sequence shown here is derived from an EMBL/GenBank/DDBJ whole genome shotgun (WGS) entry which is preliminary data.</text>
</comment>
<feature type="region of interest" description="Disordered" evidence="4">
    <location>
        <begin position="1"/>
        <end position="51"/>
    </location>
</feature>
<dbReference type="InterPro" id="IPR050936">
    <property type="entry name" value="AP-1-like"/>
</dbReference>
<dbReference type="InterPro" id="IPR046347">
    <property type="entry name" value="bZIP_sf"/>
</dbReference>
<dbReference type="GO" id="GO:0090575">
    <property type="term" value="C:RNA polymerase II transcription regulator complex"/>
    <property type="evidence" value="ECO:0007669"/>
    <property type="project" value="TreeGrafter"/>
</dbReference>
<dbReference type="SMART" id="SM00338">
    <property type="entry name" value="BRLZ"/>
    <property type="match status" value="1"/>
</dbReference>
<dbReference type="EMBL" id="MCGO01000031">
    <property type="protein sequence ID" value="ORY41733.1"/>
    <property type="molecule type" value="Genomic_DNA"/>
</dbReference>
<dbReference type="Pfam" id="PF00170">
    <property type="entry name" value="bZIP_1"/>
    <property type="match status" value="1"/>
</dbReference>
<gene>
    <name evidence="6" type="ORF">BCR33DRAFT_338576</name>
</gene>
<dbReference type="Gene3D" id="1.20.5.170">
    <property type="match status" value="1"/>
</dbReference>
<evidence type="ECO:0000256" key="1">
    <source>
        <dbReference type="ARBA" id="ARBA00004123"/>
    </source>
</evidence>
<evidence type="ECO:0000256" key="3">
    <source>
        <dbReference type="SAM" id="Coils"/>
    </source>
</evidence>
<keyword evidence="2" id="KW-0539">Nucleus</keyword>
<dbReference type="GO" id="GO:0001228">
    <property type="term" value="F:DNA-binding transcription activator activity, RNA polymerase II-specific"/>
    <property type="evidence" value="ECO:0007669"/>
    <property type="project" value="TreeGrafter"/>
</dbReference>
<accession>A0A1Y2C3W1</accession>
<name>A0A1Y2C3W1_9FUNG</name>
<dbReference type="GO" id="GO:0000976">
    <property type="term" value="F:transcription cis-regulatory region binding"/>
    <property type="evidence" value="ECO:0007669"/>
    <property type="project" value="InterPro"/>
</dbReference>
<sequence length="289" mass="31977">MSEAASITSDGSDSEFPNRRYARSYNPESNRGRRKVTVPPQSIRAGQNRDAQRAFRARKQAYVDGLKDKVQELTALLADNALYLECERLKQRVASLEAEKASLPSQSQSPDIHVINCSTCIAEQFKSSVLHSQLNQMESRLSSLSNENQSLKQQLAVSSVSPNFGLSSYPGTTYSVNEWLAVLQGGEESGLKSANDLYGPVELDSARIALQSVKSLHGNGVADQFLDVIDAQSKTTSPQTIRRLQVKLSICAQTALSLCTIVDRQKCIEIYANLFIRNRLQIISSRYRS</sequence>
<keyword evidence="3" id="KW-0175">Coiled coil</keyword>
<dbReference type="PANTHER" id="PTHR40621:SF6">
    <property type="entry name" value="AP-1-LIKE TRANSCRIPTION FACTOR YAP1-RELATED"/>
    <property type="match status" value="1"/>
</dbReference>
<evidence type="ECO:0000256" key="2">
    <source>
        <dbReference type="ARBA" id="ARBA00023242"/>
    </source>
</evidence>
<feature type="compositionally biased region" description="Polar residues" evidence="4">
    <location>
        <begin position="1"/>
        <end position="11"/>
    </location>
</feature>
<evidence type="ECO:0000313" key="6">
    <source>
        <dbReference type="EMBL" id="ORY41733.1"/>
    </source>
</evidence>
<dbReference type="SUPFAM" id="SSF57959">
    <property type="entry name" value="Leucine zipper domain"/>
    <property type="match status" value="1"/>
</dbReference>
<feature type="coiled-coil region" evidence="3">
    <location>
        <begin position="79"/>
        <end position="106"/>
    </location>
</feature>
<comment type="subcellular location">
    <subcellularLocation>
        <location evidence="1">Nucleus</location>
    </subcellularLocation>
</comment>
<keyword evidence="7" id="KW-1185">Reference proteome</keyword>
<organism evidence="6 7">
    <name type="scientific">Rhizoclosmatium globosum</name>
    <dbReference type="NCBI Taxonomy" id="329046"/>
    <lineage>
        <taxon>Eukaryota</taxon>
        <taxon>Fungi</taxon>
        <taxon>Fungi incertae sedis</taxon>
        <taxon>Chytridiomycota</taxon>
        <taxon>Chytridiomycota incertae sedis</taxon>
        <taxon>Chytridiomycetes</taxon>
        <taxon>Chytridiales</taxon>
        <taxon>Chytriomycetaceae</taxon>
        <taxon>Rhizoclosmatium</taxon>
    </lineage>
</organism>
<proteinExistence type="predicted"/>
<dbReference type="PROSITE" id="PS00036">
    <property type="entry name" value="BZIP_BASIC"/>
    <property type="match status" value="1"/>
</dbReference>
<dbReference type="CDD" id="cd14688">
    <property type="entry name" value="bZIP_YAP"/>
    <property type="match status" value="1"/>
</dbReference>
<dbReference type="AlphaFoldDB" id="A0A1Y2C3W1"/>
<feature type="domain" description="BZIP" evidence="5">
    <location>
        <begin position="44"/>
        <end position="58"/>
    </location>
</feature>
<dbReference type="PANTHER" id="PTHR40621">
    <property type="entry name" value="TRANSCRIPTION FACTOR KAPC-RELATED"/>
    <property type="match status" value="1"/>
</dbReference>
<evidence type="ECO:0000313" key="7">
    <source>
        <dbReference type="Proteomes" id="UP000193642"/>
    </source>
</evidence>